<evidence type="ECO:0000313" key="1">
    <source>
        <dbReference type="EMBL" id="RTQ95212.1"/>
    </source>
</evidence>
<name>A0A3S0HN39_9BACI</name>
<sequence length="128" mass="14507">MHRFGIQRVPLQPTIQSNSQLKSKTIARTEQSFRDHLRSAATDSQELKISKHANERIQERNIHISDQEWQVVTDKVFEARSKGVNQPLVLMDQAALIVSAKNATVITAMERTEAKNQLFTNIDGTIVL</sequence>
<dbReference type="InterPro" id="IPR013367">
    <property type="entry name" value="Flagellar_put"/>
</dbReference>
<reference evidence="1 2" key="1">
    <citation type="submission" date="2018-12" db="EMBL/GenBank/DDBJ databases">
        <authorList>
            <person name="Yu L."/>
        </authorList>
    </citation>
    <scope>NUCLEOTIDE SEQUENCE [LARGE SCALE GENOMIC DNA]</scope>
    <source>
        <strain evidence="1 2">S5H2222</strain>
    </source>
</reference>
<organism evidence="1 2">
    <name type="scientific">Lysinibacillus telephonicus</name>
    <dbReference type="NCBI Taxonomy" id="1714840"/>
    <lineage>
        <taxon>Bacteria</taxon>
        <taxon>Bacillati</taxon>
        <taxon>Bacillota</taxon>
        <taxon>Bacilli</taxon>
        <taxon>Bacillales</taxon>
        <taxon>Bacillaceae</taxon>
        <taxon>Lysinibacillus</taxon>
    </lineage>
</organism>
<dbReference type="AlphaFoldDB" id="A0A3S0HN39"/>
<keyword evidence="2" id="KW-1185">Reference proteome</keyword>
<dbReference type="RefSeq" id="WP_126292963.1">
    <property type="nucleotide sequence ID" value="NZ_CP155468.1"/>
</dbReference>
<keyword evidence="1" id="KW-0966">Cell projection</keyword>
<gene>
    <name evidence="1" type="ORF">EKG35_03635</name>
</gene>
<dbReference type="Pfam" id="PF12611">
    <property type="entry name" value="Flagellar_put"/>
    <property type="match status" value="1"/>
</dbReference>
<keyword evidence="1" id="KW-0282">Flagellum</keyword>
<accession>A0A3S0HN39</accession>
<protein>
    <submittedName>
        <fullName evidence="1">Flagellar protein</fullName>
    </submittedName>
</protein>
<proteinExistence type="predicted"/>
<dbReference type="EMBL" id="RXNR01000007">
    <property type="protein sequence ID" value="RTQ95212.1"/>
    <property type="molecule type" value="Genomic_DNA"/>
</dbReference>
<dbReference type="NCBIfam" id="TIGR02530">
    <property type="entry name" value="flg_new"/>
    <property type="match status" value="1"/>
</dbReference>
<comment type="caution">
    <text evidence="1">The sequence shown here is derived from an EMBL/GenBank/DDBJ whole genome shotgun (WGS) entry which is preliminary data.</text>
</comment>
<keyword evidence="1" id="KW-0969">Cilium</keyword>
<dbReference type="Proteomes" id="UP000276349">
    <property type="component" value="Unassembled WGS sequence"/>
</dbReference>
<dbReference type="OrthoDB" id="165650at2"/>
<evidence type="ECO:0000313" key="2">
    <source>
        <dbReference type="Proteomes" id="UP000276349"/>
    </source>
</evidence>